<dbReference type="Proteomes" id="UP000054047">
    <property type="component" value="Unassembled WGS sequence"/>
</dbReference>
<dbReference type="EMBL" id="KN742346">
    <property type="protein sequence ID" value="KIH52972.1"/>
    <property type="molecule type" value="Genomic_DNA"/>
</dbReference>
<feature type="compositionally biased region" description="Polar residues" evidence="1">
    <location>
        <begin position="110"/>
        <end position="127"/>
    </location>
</feature>
<accession>A0A0C2CT52</accession>
<evidence type="ECO:0000256" key="1">
    <source>
        <dbReference type="SAM" id="MobiDB-lite"/>
    </source>
</evidence>
<protein>
    <submittedName>
        <fullName evidence="2">Uncharacterized protein</fullName>
    </submittedName>
</protein>
<evidence type="ECO:0000313" key="2">
    <source>
        <dbReference type="EMBL" id="KIH52972.1"/>
    </source>
</evidence>
<gene>
    <name evidence="2" type="ORF">ANCDUO_16910</name>
</gene>
<proteinExistence type="predicted"/>
<organism evidence="2 3">
    <name type="scientific">Ancylostoma duodenale</name>
    <dbReference type="NCBI Taxonomy" id="51022"/>
    <lineage>
        <taxon>Eukaryota</taxon>
        <taxon>Metazoa</taxon>
        <taxon>Ecdysozoa</taxon>
        <taxon>Nematoda</taxon>
        <taxon>Chromadorea</taxon>
        <taxon>Rhabditida</taxon>
        <taxon>Rhabditina</taxon>
        <taxon>Rhabditomorpha</taxon>
        <taxon>Strongyloidea</taxon>
        <taxon>Ancylostomatidae</taxon>
        <taxon>Ancylostomatinae</taxon>
        <taxon>Ancylostoma</taxon>
    </lineage>
</organism>
<dbReference type="AlphaFoldDB" id="A0A0C2CT52"/>
<feature type="compositionally biased region" description="Polar residues" evidence="1">
    <location>
        <begin position="85"/>
        <end position="95"/>
    </location>
</feature>
<name>A0A0C2CT52_9BILA</name>
<sequence length="127" mass="13941">MRMRSATSTSQQKANFLICYLDGVAREKIEELSEQERADYTSIVAHLRKFFEGPQHRYMYGKAILVSLPAATLRIISSICQSPAESSTCSHNWTGPNEPEGARAGRIRGKTSSGHSVLCQAGQSGHV</sequence>
<feature type="region of interest" description="Disordered" evidence="1">
    <location>
        <begin position="85"/>
        <end position="127"/>
    </location>
</feature>
<evidence type="ECO:0000313" key="3">
    <source>
        <dbReference type="Proteomes" id="UP000054047"/>
    </source>
</evidence>
<dbReference type="OrthoDB" id="5872378at2759"/>
<reference evidence="2 3" key="1">
    <citation type="submission" date="2013-12" db="EMBL/GenBank/DDBJ databases">
        <title>Draft genome of the parsitic nematode Ancylostoma duodenale.</title>
        <authorList>
            <person name="Mitreva M."/>
        </authorList>
    </citation>
    <scope>NUCLEOTIDE SEQUENCE [LARGE SCALE GENOMIC DNA]</scope>
    <source>
        <strain evidence="2 3">Zhejiang</strain>
    </source>
</reference>
<keyword evidence="3" id="KW-1185">Reference proteome</keyword>